<dbReference type="Pfam" id="PF03936">
    <property type="entry name" value="Terpene_synth_C"/>
    <property type="match status" value="1"/>
</dbReference>
<evidence type="ECO:0000259" key="4">
    <source>
        <dbReference type="Pfam" id="PF01397"/>
    </source>
</evidence>
<keyword evidence="7" id="KW-1185">Reference proteome</keyword>
<name>A0AAP0P456_9MAGN</name>
<proteinExistence type="predicted"/>
<dbReference type="Proteomes" id="UP001417504">
    <property type="component" value="Unassembled WGS sequence"/>
</dbReference>
<dbReference type="FunFam" id="1.50.10.130:FF:000001">
    <property type="entry name" value="Isoprene synthase, chloroplastic"/>
    <property type="match status" value="1"/>
</dbReference>
<dbReference type="InterPro" id="IPR005630">
    <property type="entry name" value="Terpene_synthase_metal-bd"/>
</dbReference>
<gene>
    <name evidence="6" type="ORF">Sjap_010904</name>
</gene>
<dbReference type="Gene3D" id="1.50.10.130">
    <property type="entry name" value="Terpene synthase, N-terminal domain"/>
    <property type="match status" value="1"/>
</dbReference>
<feature type="domain" description="Terpene synthase metal-binding" evidence="5">
    <location>
        <begin position="331"/>
        <end position="569"/>
    </location>
</feature>
<comment type="caution">
    <text evidence="6">The sequence shown here is derived from an EMBL/GenBank/DDBJ whole genome shotgun (WGS) entry which is preliminary data.</text>
</comment>
<evidence type="ECO:0000259" key="5">
    <source>
        <dbReference type="Pfam" id="PF03936"/>
    </source>
</evidence>
<dbReference type="InterPro" id="IPR044814">
    <property type="entry name" value="Terpene_cyclase_plant_C1"/>
</dbReference>
<sequence>MLLYSVPVFASCIHFFFSIKCKEAQRSTCTSICGSTHIALTVEMALLSLSMKPSILQWTRFRCANGYLETSTLRCVAKAQLHEDQHSHRRSANYKPNIWTTHDFAASLKSDFMEERYAERAVKLKMEVKSLLENEKSLLAQLELIDEVERLGLGYIFDKEIGQFLSSMIPMQFKDVVGTEKSLHATALCFRLLRQKGHKVSQDVFRDFTNEEGDIHPSSCEDIKGMLSLYEASHFSIEGEHILDKAKTFTTMHLKNVKASTNTDLYELVAHALQYPLHWSMQRSEARWYIDTYKERNNMNLVLLELAKLDFNMVQSNHQKELKTLFRWWENLGLGNKLTFARDRVVESYLWSLGCTFEQQNGHCREVITKVIAIATVIDDIYDVYGTLDELELFTDVIERWDIDAIEELPDYMKICFLATYNTVNEFGYHILKEQGWNVMPYLKKHLIDLCKAYLVEAKWYHSGYVPKFKEYVNLACISIAGNVILYYSYFFLKSGITKKALSYLESYPNLPRSSSMIVRLLNDFVTSKDELERGDVHKSIESYMHEYGVSEAVAREYVRDFTKKTWKKINEELVTDSPLPRAVIDISINFARTAELMYKKGDGHSVQDQENEDRVISLLVESIN</sequence>
<evidence type="ECO:0000256" key="2">
    <source>
        <dbReference type="ARBA" id="ARBA00022723"/>
    </source>
</evidence>
<dbReference type="Gene3D" id="1.10.600.10">
    <property type="entry name" value="Farnesyl Diphosphate Synthase"/>
    <property type="match status" value="1"/>
</dbReference>
<dbReference type="InterPro" id="IPR008930">
    <property type="entry name" value="Terpenoid_cyclase/PrenylTrfase"/>
</dbReference>
<accession>A0AAP0P456</accession>
<dbReference type="FunFam" id="1.10.600.10:FF:000007">
    <property type="entry name" value="Isoprene synthase, chloroplastic"/>
    <property type="match status" value="1"/>
</dbReference>
<reference evidence="6 7" key="1">
    <citation type="submission" date="2024-01" db="EMBL/GenBank/DDBJ databases">
        <title>Genome assemblies of Stephania.</title>
        <authorList>
            <person name="Yang L."/>
        </authorList>
    </citation>
    <scope>NUCLEOTIDE SEQUENCE [LARGE SCALE GENOMIC DNA]</scope>
    <source>
        <strain evidence="6">QJT</strain>
        <tissue evidence="6">Leaf</tissue>
    </source>
</reference>
<protein>
    <submittedName>
        <fullName evidence="6">Uncharacterized protein</fullName>
    </submittedName>
</protein>
<dbReference type="SUPFAM" id="SSF48576">
    <property type="entry name" value="Terpenoid synthases"/>
    <property type="match status" value="1"/>
</dbReference>
<evidence type="ECO:0000256" key="3">
    <source>
        <dbReference type="ARBA" id="ARBA00022842"/>
    </source>
</evidence>
<feature type="domain" description="Terpene synthase N-terminal" evidence="4">
    <location>
        <begin position="102"/>
        <end position="273"/>
    </location>
</feature>
<keyword evidence="3" id="KW-0460">Magnesium</keyword>
<comment type="cofactor">
    <cofactor evidence="1">
        <name>Mg(2+)</name>
        <dbReference type="ChEBI" id="CHEBI:18420"/>
    </cofactor>
</comment>
<dbReference type="CDD" id="cd00684">
    <property type="entry name" value="Terpene_cyclase_plant_C1"/>
    <property type="match status" value="1"/>
</dbReference>
<dbReference type="PANTHER" id="PTHR31225">
    <property type="entry name" value="OS04G0344100 PROTEIN-RELATED"/>
    <property type="match status" value="1"/>
</dbReference>
<evidence type="ECO:0000313" key="6">
    <source>
        <dbReference type="EMBL" id="KAK9130417.1"/>
    </source>
</evidence>
<dbReference type="InterPro" id="IPR050148">
    <property type="entry name" value="Terpene_synthase-like"/>
</dbReference>
<dbReference type="InterPro" id="IPR001906">
    <property type="entry name" value="Terpene_synth_N"/>
</dbReference>
<dbReference type="InterPro" id="IPR008949">
    <property type="entry name" value="Isoprenoid_synthase_dom_sf"/>
</dbReference>
<evidence type="ECO:0000256" key="1">
    <source>
        <dbReference type="ARBA" id="ARBA00001946"/>
    </source>
</evidence>
<dbReference type="SFLD" id="SFLDG01019">
    <property type="entry name" value="Terpene_Cyclase_Like_1_C_Termi"/>
    <property type="match status" value="1"/>
</dbReference>
<dbReference type="GO" id="GO:0010333">
    <property type="term" value="F:terpene synthase activity"/>
    <property type="evidence" value="ECO:0007669"/>
    <property type="project" value="InterPro"/>
</dbReference>
<dbReference type="EMBL" id="JBBNAE010000004">
    <property type="protein sequence ID" value="KAK9130417.1"/>
    <property type="molecule type" value="Genomic_DNA"/>
</dbReference>
<dbReference type="Pfam" id="PF01397">
    <property type="entry name" value="Terpene_synth"/>
    <property type="match status" value="1"/>
</dbReference>
<evidence type="ECO:0000313" key="7">
    <source>
        <dbReference type="Proteomes" id="UP001417504"/>
    </source>
</evidence>
<keyword evidence="2" id="KW-0479">Metal-binding</keyword>
<organism evidence="6 7">
    <name type="scientific">Stephania japonica</name>
    <dbReference type="NCBI Taxonomy" id="461633"/>
    <lineage>
        <taxon>Eukaryota</taxon>
        <taxon>Viridiplantae</taxon>
        <taxon>Streptophyta</taxon>
        <taxon>Embryophyta</taxon>
        <taxon>Tracheophyta</taxon>
        <taxon>Spermatophyta</taxon>
        <taxon>Magnoliopsida</taxon>
        <taxon>Ranunculales</taxon>
        <taxon>Menispermaceae</taxon>
        <taxon>Menispermoideae</taxon>
        <taxon>Cissampelideae</taxon>
        <taxon>Stephania</taxon>
    </lineage>
</organism>
<dbReference type="GO" id="GO:0000287">
    <property type="term" value="F:magnesium ion binding"/>
    <property type="evidence" value="ECO:0007669"/>
    <property type="project" value="InterPro"/>
</dbReference>
<dbReference type="GO" id="GO:0016102">
    <property type="term" value="P:diterpenoid biosynthetic process"/>
    <property type="evidence" value="ECO:0007669"/>
    <property type="project" value="InterPro"/>
</dbReference>
<dbReference type="PANTHER" id="PTHR31225:SF252">
    <property type="entry name" value="TERPENE SYNTHASE 12-RELATED"/>
    <property type="match status" value="1"/>
</dbReference>
<dbReference type="AlphaFoldDB" id="A0AAP0P456"/>
<dbReference type="InterPro" id="IPR036965">
    <property type="entry name" value="Terpene_synth_N_sf"/>
</dbReference>
<dbReference type="SFLD" id="SFLDS00005">
    <property type="entry name" value="Isoprenoid_Synthase_Type_I"/>
    <property type="match status" value="1"/>
</dbReference>
<dbReference type="SUPFAM" id="SSF48239">
    <property type="entry name" value="Terpenoid cyclases/Protein prenyltransferases"/>
    <property type="match status" value="1"/>
</dbReference>
<dbReference type="InterPro" id="IPR034741">
    <property type="entry name" value="Terpene_cyclase-like_1_C"/>
</dbReference>